<keyword evidence="5 6" id="KW-0472">Membrane</keyword>
<dbReference type="Proteomes" id="UP001318040">
    <property type="component" value="Chromosome 24"/>
</dbReference>
<dbReference type="GeneID" id="116945621"/>
<dbReference type="PRINTS" id="PR00259">
    <property type="entry name" value="TMFOUR"/>
</dbReference>
<comment type="subcellular location">
    <subcellularLocation>
        <location evidence="1 6">Membrane</location>
        <topology evidence="1 6">Multi-pass membrane protein</topology>
    </subcellularLocation>
</comment>
<dbReference type="SUPFAM" id="SSF48652">
    <property type="entry name" value="Tetraspanin"/>
    <property type="match status" value="1"/>
</dbReference>
<evidence type="ECO:0000256" key="1">
    <source>
        <dbReference type="ARBA" id="ARBA00004141"/>
    </source>
</evidence>
<proteinExistence type="inferred from homology"/>
<keyword evidence="7" id="KW-1185">Reference proteome</keyword>
<evidence type="ECO:0000256" key="2">
    <source>
        <dbReference type="ARBA" id="ARBA00006840"/>
    </source>
</evidence>
<organism evidence="7 8">
    <name type="scientific">Petromyzon marinus</name>
    <name type="common">Sea lamprey</name>
    <dbReference type="NCBI Taxonomy" id="7757"/>
    <lineage>
        <taxon>Eukaryota</taxon>
        <taxon>Metazoa</taxon>
        <taxon>Chordata</taxon>
        <taxon>Craniata</taxon>
        <taxon>Vertebrata</taxon>
        <taxon>Cyclostomata</taxon>
        <taxon>Hyperoartia</taxon>
        <taxon>Petromyzontiformes</taxon>
        <taxon>Petromyzontidae</taxon>
        <taxon>Petromyzon</taxon>
    </lineage>
</organism>
<dbReference type="CDD" id="cd03165">
    <property type="entry name" value="NET-5_like_LEL"/>
    <property type="match status" value="1"/>
</dbReference>
<dbReference type="GO" id="GO:0005886">
    <property type="term" value="C:plasma membrane"/>
    <property type="evidence" value="ECO:0007669"/>
    <property type="project" value="TreeGrafter"/>
</dbReference>
<dbReference type="InterPro" id="IPR000301">
    <property type="entry name" value="Tetraspanin_animals"/>
</dbReference>
<feature type="transmembrane region" description="Helical" evidence="6">
    <location>
        <begin position="38"/>
        <end position="63"/>
    </location>
</feature>
<evidence type="ECO:0000256" key="6">
    <source>
        <dbReference type="RuleBase" id="RU361218"/>
    </source>
</evidence>
<feature type="transmembrane region" description="Helical" evidence="6">
    <location>
        <begin position="83"/>
        <end position="103"/>
    </location>
</feature>
<dbReference type="PROSITE" id="PS00421">
    <property type="entry name" value="TM4_1"/>
    <property type="match status" value="1"/>
</dbReference>
<dbReference type="InterPro" id="IPR018503">
    <property type="entry name" value="Tetraspanin_CS"/>
</dbReference>
<keyword evidence="3 6" id="KW-0812">Transmembrane</keyword>
<evidence type="ECO:0000313" key="7">
    <source>
        <dbReference type="Proteomes" id="UP001318040"/>
    </source>
</evidence>
<dbReference type="AlphaFoldDB" id="A0AAJ7TFN7"/>
<dbReference type="InterPro" id="IPR018499">
    <property type="entry name" value="Tetraspanin/Peripherin"/>
</dbReference>
<sequence length="266" mass="30104">MEELETIFVETGTARRHPPVPELKRCNMARGCHVCLKYMMFIFNLIFWLGGCGILGIGIWLSVTQGNFATLSPSFPSFSAANILISTGTIMMVVGFIGCLGAIKEHKCLLLSFFVCLLIIFVLEMICVILFFMYRDQIDGHAKDDLKEGLRLYGSEGNVGLTNAWNIVQTDFHCCGVVNHTDWFLAFGDKRVPDSCCMEYSVDCGRDKPNTWWPSGCYDKVEAWIEENLMVLGVFILCISLIQILGMAFSMSMFCQLYRQKKNHYV</sequence>
<evidence type="ECO:0000256" key="3">
    <source>
        <dbReference type="ARBA" id="ARBA00022692"/>
    </source>
</evidence>
<dbReference type="InterPro" id="IPR008952">
    <property type="entry name" value="Tetraspanin_EC2_sf"/>
</dbReference>
<evidence type="ECO:0000313" key="8">
    <source>
        <dbReference type="RefSeq" id="XP_032816001.1"/>
    </source>
</evidence>
<keyword evidence="4 6" id="KW-1133">Transmembrane helix</keyword>
<comment type="similarity">
    <text evidence="2 6">Belongs to the tetraspanin (TM4SF) family.</text>
</comment>
<accession>A0AAJ7TFN7</accession>
<feature type="transmembrane region" description="Helical" evidence="6">
    <location>
        <begin position="229"/>
        <end position="254"/>
    </location>
</feature>
<evidence type="ECO:0000256" key="4">
    <source>
        <dbReference type="ARBA" id="ARBA00022989"/>
    </source>
</evidence>
<dbReference type="PIRSF" id="PIRSF002419">
    <property type="entry name" value="Tetraspanin"/>
    <property type="match status" value="1"/>
</dbReference>
<gene>
    <name evidence="8" type="primary">LOC116945621</name>
</gene>
<dbReference type="PANTHER" id="PTHR19282">
    <property type="entry name" value="TETRASPANIN"/>
    <property type="match status" value="1"/>
</dbReference>
<reference evidence="8" key="1">
    <citation type="submission" date="2025-08" db="UniProtKB">
        <authorList>
            <consortium name="RefSeq"/>
        </authorList>
    </citation>
    <scope>IDENTIFICATION</scope>
    <source>
        <tissue evidence="8">Sperm</tissue>
    </source>
</reference>
<dbReference type="PANTHER" id="PTHR19282:SF40">
    <property type="entry name" value="TETRASPANIN-4"/>
    <property type="match status" value="1"/>
</dbReference>
<protein>
    <recommendedName>
        <fullName evidence="6">Tetraspanin</fullName>
    </recommendedName>
</protein>
<dbReference type="RefSeq" id="XP_032816001.1">
    <property type="nucleotide sequence ID" value="XM_032960110.1"/>
</dbReference>
<dbReference type="Pfam" id="PF00335">
    <property type="entry name" value="Tetraspanin"/>
    <property type="match status" value="1"/>
</dbReference>
<feature type="transmembrane region" description="Helical" evidence="6">
    <location>
        <begin position="110"/>
        <end position="134"/>
    </location>
</feature>
<evidence type="ECO:0000256" key="5">
    <source>
        <dbReference type="ARBA" id="ARBA00023136"/>
    </source>
</evidence>
<name>A0AAJ7TFN7_PETMA</name>
<dbReference type="Gene3D" id="1.10.1450.10">
    <property type="entry name" value="Tetraspanin"/>
    <property type="match status" value="1"/>
</dbReference>